<evidence type="ECO:0000313" key="3">
    <source>
        <dbReference type="Proteomes" id="UP000199315"/>
    </source>
</evidence>
<name>A0A1D3TNN7_9FIRM</name>
<dbReference type="EMBL" id="FMKA01000001">
    <property type="protein sequence ID" value="SCP94955.1"/>
    <property type="molecule type" value="Genomic_DNA"/>
</dbReference>
<dbReference type="AlphaFoldDB" id="A0A1D3TNN7"/>
<evidence type="ECO:0008006" key="4">
    <source>
        <dbReference type="Google" id="ProtNLM"/>
    </source>
</evidence>
<evidence type="ECO:0000256" key="1">
    <source>
        <dbReference type="SAM" id="SignalP"/>
    </source>
</evidence>
<reference evidence="2 3" key="1">
    <citation type="submission" date="2016-09" db="EMBL/GenBank/DDBJ databases">
        <authorList>
            <person name="Capua I."/>
            <person name="De Benedictis P."/>
            <person name="Joannis T."/>
            <person name="Lombin L.H."/>
            <person name="Cattoli G."/>
        </authorList>
    </citation>
    <scope>NUCLEOTIDE SEQUENCE [LARGE SCALE GENOMIC DNA]</scope>
    <source>
        <strain evidence="2 3">GluBS11</strain>
    </source>
</reference>
<dbReference type="OrthoDB" id="9827439at2"/>
<accession>A0A1D3TNN7</accession>
<gene>
    <name evidence="2" type="ORF">SAMN05421730_1001189</name>
</gene>
<organism evidence="2 3">
    <name type="scientific">Anaerobium acetethylicum</name>
    <dbReference type="NCBI Taxonomy" id="1619234"/>
    <lineage>
        <taxon>Bacteria</taxon>
        <taxon>Bacillati</taxon>
        <taxon>Bacillota</taxon>
        <taxon>Clostridia</taxon>
        <taxon>Lachnospirales</taxon>
        <taxon>Lachnospiraceae</taxon>
        <taxon>Anaerobium</taxon>
    </lineage>
</organism>
<feature type="signal peptide" evidence="1">
    <location>
        <begin position="1"/>
        <end position="26"/>
    </location>
</feature>
<dbReference type="Proteomes" id="UP000199315">
    <property type="component" value="Unassembled WGS sequence"/>
</dbReference>
<evidence type="ECO:0000313" key="2">
    <source>
        <dbReference type="EMBL" id="SCP94955.1"/>
    </source>
</evidence>
<keyword evidence="3" id="KW-1185">Reference proteome</keyword>
<proteinExistence type="predicted"/>
<dbReference type="PROSITE" id="PS51257">
    <property type="entry name" value="PROKAR_LIPOPROTEIN"/>
    <property type="match status" value="1"/>
</dbReference>
<keyword evidence="1" id="KW-0732">Signal</keyword>
<sequence length="243" mass="27466">MHKLRLFMTFMLLTSILFLTSGCSKPTEEGSPFSLEMMPEQLNGDSIPGQRCVFLVTITDESPTGENPVELSAEASNADIIIYKHAITEEQVAEIVAIPRKSSVGETVKLTVSGSRNGFTDQKSVTFQVIDGEDDRQKYASELRDKFAVWLEANHPELGITYGMEWAGTMVSPQWLVVSHYLFFSDEWEMHVEWHIMIPPHDWARIDLRHRFDESKPSSAFEISSLDAGSDPIAIEVPETVWR</sequence>
<dbReference type="RefSeq" id="WP_139133499.1">
    <property type="nucleotide sequence ID" value="NZ_FMKA01000001.1"/>
</dbReference>
<feature type="chain" id="PRO_5008921688" description="Lipoprotein" evidence="1">
    <location>
        <begin position="27"/>
        <end position="243"/>
    </location>
</feature>
<protein>
    <recommendedName>
        <fullName evidence="4">Lipoprotein</fullName>
    </recommendedName>
</protein>